<feature type="transmembrane region" description="Helical" evidence="1">
    <location>
        <begin position="81"/>
        <end position="99"/>
    </location>
</feature>
<dbReference type="Proteomes" id="UP001175228">
    <property type="component" value="Unassembled WGS sequence"/>
</dbReference>
<proteinExistence type="predicted"/>
<feature type="transmembrane region" description="Helical" evidence="1">
    <location>
        <begin position="119"/>
        <end position="140"/>
    </location>
</feature>
<keyword evidence="3" id="KW-1185">Reference proteome</keyword>
<comment type="caution">
    <text evidence="2">The sequence shown here is derived from an EMBL/GenBank/DDBJ whole genome shotgun (WGS) entry which is preliminary data.</text>
</comment>
<dbReference type="EMBL" id="JAUEPU010000002">
    <property type="protein sequence ID" value="KAK0505467.1"/>
    <property type="molecule type" value="Genomic_DNA"/>
</dbReference>
<sequence>MSVRQPSTWPYHSTQYLQQRSTTEYHKEERAYLLSPSKYGDDLSFSSPTTSPKAVYSSLSITLAESPVRARRIRSGGTARVIGRLLFGAALSGLHHIYLSVLQGRTVSGQFWIKNSSNVLSTVVQWVFTASISVSLRQLIRR</sequence>
<evidence type="ECO:0000313" key="2">
    <source>
        <dbReference type="EMBL" id="KAK0505467.1"/>
    </source>
</evidence>
<evidence type="ECO:0000256" key="1">
    <source>
        <dbReference type="SAM" id="Phobius"/>
    </source>
</evidence>
<keyword evidence="1" id="KW-1133">Transmembrane helix</keyword>
<keyword evidence="1" id="KW-0812">Transmembrane</keyword>
<dbReference type="AlphaFoldDB" id="A0AA39UVX8"/>
<protein>
    <submittedName>
        <fullName evidence="2">Uncharacterized protein</fullName>
    </submittedName>
</protein>
<organism evidence="2 3">
    <name type="scientific">Armillaria luteobubalina</name>
    <dbReference type="NCBI Taxonomy" id="153913"/>
    <lineage>
        <taxon>Eukaryota</taxon>
        <taxon>Fungi</taxon>
        <taxon>Dikarya</taxon>
        <taxon>Basidiomycota</taxon>
        <taxon>Agaricomycotina</taxon>
        <taxon>Agaricomycetes</taxon>
        <taxon>Agaricomycetidae</taxon>
        <taxon>Agaricales</taxon>
        <taxon>Marasmiineae</taxon>
        <taxon>Physalacriaceae</taxon>
        <taxon>Armillaria</taxon>
    </lineage>
</organism>
<keyword evidence="1" id="KW-0472">Membrane</keyword>
<reference evidence="2" key="1">
    <citation type="submission" date="2023-06" db="EMBL/GenBank/DDBJ databases">
        <authorList>
            <consortium name="Lawrence Berkeley National Laboratory"/>
            <person name="Ahrendt S."/>
            <person name="Sahu N."/>
            <person name="Indic B."/>
            <person name="Wong-Bajracharya J."/>
            <person name="Merenyi Z."/>
            <person name="Ke H.-M."/>
            <person name="Monk M."/>
            <person name="Kocsube S."/>
            <person name="Drula E."/>
            <person name="Lipzen A."/>
            <person name="Balint B."/>
            <person name="Henrissat B."/>
            <person name="Andreopoulos B."/>
            <person name="Martin F.M."/>
            <person name="Harder C.B."/>
            <person name="Rigling D."/>
            <person name="Ford K.L."/>
            <person name="Foster G.D."/>
            <person name="Pangilinan J."/>
            <person name="Papanicolaou A."/>
            <person name="Barry K."/>
            <person name="LaButti K."/>
            <person name="Viragh M."/>
            <person name="Koriabine M."/>
            <person name="Yan M."/>
            <person name="Riley R."/>
            <person name="Champramary S."/>
            <person name="Plett K.L."/>
            <person name="Tsai I.J."/>
            <person name="Slot J."/>
            <person name="Sipos G."/>
            <person name="Plett J."/>
            <person name="Nagy L.G."/>
            <person name="Grigoriev I.V."/>
        </authorList>
    </citation>
    <scope>NUCLEOTIDE SEQUENCE</scope>
    <source>
        <strain evidence="2">HWK02</strain>
    </source>
</reference>
<accession>A0AA39UVX8</accession>
<gene>
    <name evidence="2" type="ORF">EDD18DRAFT_338483</name>
</gene>
<evidence type="ECO:0000313" key="3">
    <source>
        <dbReference type="Proteomes" id="UP001175228"/>
    </source>
</evidence>
<name>A0AA39UVX8_9AGAR</name>